<evidence type="ECO:0000313" key="12">
    <source>
        <dbReference type="RefSeq" id="XP_022243794.1"/>
    </source>
</evidence>
<keyword evidence="8" id="KW-0539">Nucleus</keyword>
<evidence type="ECO:0000256" key="1">
    <source>
        <dbReference type="ARBA" id="ARBA00004123"/>
    </source>
</evidence>
<proteinExistence type="inferred from homology"/>
<dbReference type="InterPro" id="IPR036236">
    <property type="entry name" value="Znf_C2H2_sf"/>
</dbReference>
<dbReference type="PANTHER" id="PTHR45718">
    <property type="entry name" value="TRANSCRIPTIONAL ACTIVATOR CUBITUS INTERRUPTUS"/>
    <property type="match status" value="1"/>
</dbReference>
<dbReference type="SMART" id="SM00355">
    <property type="entry name" value="ZnF_C2H2"/>
    <property type="match status" value="5"/>
</dbReference>
<dbReference type="InterPro" id="IPR043359">
    <property type="entry name" value="GLI-like"/>
</dbReference>
<evidence type="ECO:0000256" key="3">
    <source>
        <dbReference type="ARBA" id="ARBA00022723"/>
    </source>
</evidence>
<keyword evidence="4" id="KW-0677">Repeat</keyword>
<dbReference type="PANTHER" id="PTHR45718:SF8">
    <property type="entry name" value="GLIS FAMILY ZINC FINGER 2"/>
    <property type="match status" value="1"/>
</dbReference>
<feature type="domain" description="C2H2-type" evidence="10">
    <location>
        <begin position="218"/>
        <end position="247"/>
    </location>
</feature>
<keyword evidence="5 9" id="KW-0863">Zinc-finger</keyword>
<feature type="domain" description="C2H2-type" evidence="10">
    <location>
        <begin position="124"/>
        <end position="154"/>
    </location>
</feature>
<dbReference type="Proteomes" id="UP000694941">
    <property type="component" value="Unplaced"/>
</dbReference>
<dbReference type="Gene3D" id="3.30.160.60">
    <property type="entry name" value="Classic Zinc Finger"/>
    <property type="match status" value="4"/>
</dbReference>
<dbReference type="Pfam" id="PF23561">
    <property type="entry name" value="zf-C2H2_15"/>
    <property type="match status" value="1"/>
</dbReference>
<evidence type="ECO:0000256" key="7">
    <source>
        <dbReference type="ARBA" id="ARBA00023125"/>
    </source>
</evidence>
<evidence type="ECO:0000256" key="6">
    <source>
        <dbReference type="ARBA" id="ARBA00022833"/>
    </source>
</evidence>
<organism evidence="11 12">
    <name type="scientific">Limulus polyphemus</name>
    <name type="common">Atlantic horseshoe crab</name>
    <dbReference type="NCBI Taxonomy" id="6850"/>
    <lineage>
        <taxon>Eukaryota</taxon>
        <taxon>Metazoa</taxon>
        <taxon>Ecdysozoa</taxon>
        <taxon>Arthropoda</taxon>
        <taxon>Chelicerata</taxon>
        <taxon>Merostomata</taxon>
        <taxon>Xiphosura</taxon>
        <taxon>Limulidae</taxon>
        <taxon>Limulus</taxon>
    </lineage>
</organism>
<keyword evidence="6" id="KW-0862">Zinc</keyword>
<dbReference type="PROSITE" id="PS50157">
    <property type="entry name" value="ZINC_FINGER_C2H2_2"/>
    <property type="match status" value="4"/>
</dbReference>
<keyword evidence="11" id="KW-1185">Reference proteome</keyword>
<sequence>MSKDKPVASHASVSTDDSCYDLERKNGLSTVLVPCNNDEDLKFPLKKASYVNQTLNFASSSLIESPVVSALLVSHGLLQNGLNLCDNSGVKIKTEPVSENDAGYVKKFSDASKFNQNQDRESTHRCQWLDCEKQFFDGDDLAEHVNQTHIQQNDDAEYHCQWIDCKRQGKATFSRYKMLMHMRCHTKEKPHICACGKCFARLENLKIHMRCHTGEKPYVCHVEGCGKAYTNSSDRFKHTRTHFVKKPYVCKAEGCNKKYTDPSSLRKHRKSCGHIQNNTEQNVHNETHKLQKYSHRSFSRFKGDKPCAFLNGFQDVIHGANEPRPNSERPILYKQPLLEYLVCFESCQRLIDKNAKYLNISDKVLGMCSSHSNEALPLDLRTTNSENITSNMENHP</sequence>
<dbReference type="InterPro" id="IPR056436">
    <property type="entry name" value="Znf-C2H2_ZIC1-5/GLI1-3-like"/>
</dbReference>
<comment type="similarity">
    <text evidence="2">Belongs to the GLI C2H2-type zinc-finger protein family.</text>
</comment>
<protein>
    <submittedName>
        <fullName evidence="12">Zinc finger protein GLI2-like</fullName>
    </submittedName>
</protein>
<dbReference type="PROSITE" id="PS00028">
    <property type="entry name" value="ZINC_FINGER_C2H2_1"/>
    <property type="match status" value="3"/>
</dbReference>
<dbReference type="InterPro" id="IPR013087">
    <property type="entry name" value="Znf_C2H2_type"/>
</dbReference>
<name>A0ABM1SJI8_LIMPO</name>
<dbReference type="GeneID" id="111086203"/>
<evidence type="ECO:0000256" key="4">
    <source>
        <dbReference type="ARBA" id="ARBA00022737"/>
    </source>
</evidence>
<keyword evidence="3" id="KW-0479">Metal-binding</keyword>
<evidence type="ECO:0000313" key="11">
    <source>
        <dbReference type="Proteomes" id="UP000694941"/>
    </source>
</evidence>
<evidence type="ECO:0000256" key="8">
    <source>
        <dbReference type="ARBA" id="ARBA00023242"/>
    </source>
</evidence>
<comment type="subcellular location">
    <subcellularLocation>
        <location evidence="1">Nucleus</location>
    </subcellularLocation>
</comment>
<dbReference type="RefSeq" id="XP_022243794.1">
    <property type="nucleotide sequence ID" value="XM_022388086.1"/>
</dbReference>
<dbReference type="SUPFAM" id="SSF57667">
    <property type="entry name" value="beta-beta-alpha zinc fingers"/>
    <property type="match status" value="3"/>
</dbReference>
<accession>A0ABM1SJI8</accession>
<evidence type="ECO:0000256" key="5">
    <source>
        <dbReference type="ARBA" id="ARBA00022771"/>
    </source>
</evidence>
<feature type="domain" description="C2H2-type" evidence="10">
    <location>
        <begin position="182"/>
        <end position="217"/>
    </location>
</feature>
<reference evidence="12" key="1">
    <citation type="submission" date="2025-08" db="UniProtKB">
        <authorList>
            <consortium name="RefSeq"/>
        </authorList>
    </citation>
    <scope>IDENTIFICATION</scope>
    <source>
        <tissue evidence="12">Muscle</tissue>
    </source>
</reference>
<evidence type="ECO:0000256" key="2">
    <source>
        <dbReference type="ARBA" id="ARBA00010831"/>
    </source>
</evidence>
<dbReference type="Pfam" id="PF00096">
    <property type="entry name" value="zf-C2H2"/>
    <property type="match status" value="2"/>
</dbReference>
<gene>
    <name evidence="12" type="primary">LOC111086203</name>
</gene>
<evidence type="ECO:0000259" key="10">
    <source>
        <dbReference type="PROSITE" id="PS50157"/>
    </source>
</evidence>
<keyword evidence="7" id="KW-0238">DNA-binding</keyword>
<feature type="domain" description="C2H2-type" evidence="10">
    <location>
        <begin position="248"/>
        <end position="279"/>
    </location>
</feature>
<evidence type="ECO:0000256" key="9">
    <source>
        <dbReference type="PROSITE-ProRule" id="PRU00042"/>
    </source>
</evidence>